<organism evidence="2 3">
    <name type="scientific">Rhynchophorus ferrugineus</name>
    <name type="common">Red palm weevil</name>
    <name type="synonym">Curculio ferrugineus</name>
    <dbReference type="NCBI Taxonomy" id="354439"/>
    <lineage>
        <taxon>Eukaryota</taxon>
        <taxon>Metazoa</taxon>
        <taxon>Ecdysozoa</taxon>
        <taxon>Arthropoda</taxon>
        <taxon>Hexapoda</taxon>
        <taxon>Insecta</taxon>
        <taxon>Pterygota</taxon>
        <taxon>Neoptera</taxon>
        <taxon>Endopterygota</taxon>
        <taxon>Coleoptera</taxon>
        <taxon>Polyphaga</taxon>
        <taxon>Cucujiformia</taxon>
        <taxon>Curculionidae</taxon>
        <taxon>Dryophthorinae</taxon>
        <taxon>Rhynchophorus</taxon>
    </lineage>
</organism>
<evidence type="ECO:0000256" key="1">
    <source>
        <dbReference type="SAM" id="MobiDB-lite"/>
    </source>
</evidence>
<keyword evidence="3" id="KW-1185">Reference proteome</keyword>
<name>A0A834LZL8_RHYFE</name>
<comment type="caution">
    <text evidence="2">The sequence shown here is derived from an EMBL/GenBank/DDBJ whole genome shotgun (WGS) entry which is preliminary data.</text>
</comment>
<protein>
    <submittedName>
        <fullName evidence="2">Uncharacterized protein</fullName>
    </submittedName>
</protein>
<feature type="compositionally biased region" description="Basic and acidic residues" evidence="1">
    <location>
        <begin position="50"/>
        <end position="69"/>
    </location>
</feature>
<sequence length="139" mass="16074">MWQMRKKINKKEPYGADICLVTSRNYFSAGSASEMKLNPPVLRHGGRPGRVGERRAPIDRPRPLQPRQEKRKFVEIAGQTVIGIIVKFMSLRATRISCRPVTERHESIGRTLWTFFVHGCRCDLNRIKNVIYHSSIKRS</sequence>
<feature type="region of interest" description="Disordered" evidence="1">
    <location>
        <begin position="37"/>
        <end position="69"/>
    </location>
</feature>
<evidence type="ECO:0000313" key="2">
    <source>
        <dbReference type="EMBL" id="KAF7265108.1"/>
    </source>
</evidence>
<dbReference type="EMBL" id="JAACXV010014851">
    <property type="protein sequence ID" value="KAF7265108.1"/>
    <property type="molecule type" value="Genomic_DNA"/>
</dbReference>
<dbReference type="AlphaFoldDB" id="A0A834LZL8"/>
<reference evidence="2" key="1">
    <citation type="submission" date="2020-08" db="EMBL/GenBank/DDBJ databases">
        <title>Genome sequencing and assembly of the red palm weevil Rhynchophorus ferrugineus.</title>
        <authorList>
            <person name="Dias G.B."/>
            <person name="Bergman C.M."/>
            <person name="Manee M."/>
        </authorList>
    </citation>
    <scope>NUCLEOTIDE SEQUENCE</scope>
    <source>
        <strain evidence="2">AA-2017</strain>
        <tissue evidence="2">Whole larva</tissue>
    </source>
</reference>
<dbReference type="Proteomes" id="UP000625711">
    <property type="component" value="Unassembled WGS sequence"/>
</dbReference>
<proteinExistence type="predicted"/>
<gene>
    <name evidence="2" type="ORF">GWI33_021472</name>
</gene>
<evidence type="ECO:0000313" key="3">
    <source>
        <dbReference type="Proteomes" id="UP000625711"/>
    </source>
</evidence>
<accession>A0A834LZL8</accession>